<evidence type="ECO:0000259" key="2">
    <source>
        <dbReference type="PROSITE" id="PS50835"/>
    </source>
</evidence>
<dbReference type="GO" id="GO:0038023">
    <property type="term" value="F:signaling receptor activity"/>
    <property type="evidence" value="ECO:0000318"/>
    <property type="project" value="GO_Central"/>
</dbReference>
<dbReference type="InterPro" id="IPR003599">
    <property type="entry name" value="Ig_sub"/>
</dbReference>
<dbReference type="STRING" id="8090.ENSORLP00000036680"/>
<dbReference type="SMART" id="SM00409">
    <property type="entry name" value="IG"/>
    <property type="match status" value="1"/>
</dbReference>
<feature type="compositionally biased region" description="Polar residues" evidence="1">
    <location>
        <begin position="220"/>
        <end position="229"/>
    </location>
</feature>
<keyword evidence="4" id="KW-1185">Reference proteome</keyword>
<feature type="region of interest" description="Disordered" evidence="1">
    <location>
        <begin position="200"/>
        <end position="283"/>
    </location>
</feature>
<reference evidence="3" key="3">
    <citation type="submission" date="2025-09" db="UniProtKB">
        <authorList>
            <consortium name="Ensembl"/>
        </authorList>
    </citation>
    <scope>IDENTIFICATION</scope>
    <source>
        <strain evidence="3">Hd-rR</strain>
    </source>
</reference>
<dbReference type="PANTHER" id="PTHR37996:SF1">
    <property type="entry name" value="B- AND T-LYMPHOCYTE ATTENUATOR"/>
    <property type="match status" value="1"/>
</dbReference>
<feature type="domain" description="Ig-like" evidence="2">
    <location>
        <begin position="16"/>
        <end position="130"/>
    </location>
</feature>
<proteinExistence type="predicted"/>
<reference evidence="3" key="2">
    <citation type="submission" date="2025-08" db="UniProtKB">
        <authorList>
            <consortium name="Ensembl"/>
        </authorList>
    </citation>
    <scope>IDENTIFICATION</scope>
    <source>
        <strain evidence="3">Hd-rR</strain>
    </source>
</reference>
<dbReference type="PANTHER" id="PTHR37996">
    <property type="entry name" value="B- AND T-LYMPHOCYTE ATTENUATOR"/>
    <property type="match status" value="1"/>
</dbReference>
<name>A0A3B3HY82_ORYLA</name>
<evidence type="ECO:0000313" key="4">
    <source>
        <dbReference type="Proteomes" id="UP000001038"/>
    </source>
</evidence>
<dbReference type="Ensembl" id="ENSORLT00000035200.1">
    <property type="protein sequence ID" value="ENSORLP00000036680.1"/>
    <property type="gene ID" value="ENSORLG00000025289.1"/>
</dbReference>
<sequence>PHMDPLILSFVRISYPVLMLHSGFAVLQCFSSSKLEEVQRNTKHDVVQGEELRIRCPVVFCSQTPPTVVWYKVDEPQIQINTSSSRGMKIVWEQTKKLEGTSFLVFERIHRNNSGLYRCALKGTIGHSITVQLYASLVFVNVPVLVAAVKPKETQPENQVRQQTLKPCDLLLLSLFNIFKFLQYASVPMVELSGHLQLSARGSPVVPPGRRLTKRRPGESTPSGNNQQLHPPMSQDRNRQRGVDTEDNTSGVLYVTLNLQQRPGGRTARTEEPPSEYAAIRVK</sequence>
<protein>
    <recommendedName>
        <fullName evidence="2">Ig-like domain-containing protein</fullName>
    </recommendedName>
</protein>
<dbReference type="Proteomes" id="UP000001038">
    <property type="component" value="Chromosome 2"/>
</dbReference>
<dbReference type="SUPFAM" id="SSF48726">
    <property type="entry name" value="Immunoglobulin"/>
    <property type="match status" value="1"/>
</dbReference>
<dbReference type="AlphaFoldDB" id="A0A3B3HY82"/>
<organism evidence="3 4">
    <name type="scientific">Oryzias latipes</name>
    <name type="common">Japanese rice fish</name>
    <name type="synonym">Japanese killifish</name>
    <dbReference type="NCBI Taxonomy" id="8090"/>
    <lineage>
        <taxon>Eukaryota</taxon>
        <taxon>Metazoa</taxon>
        <taxon>Chordata</taxon>
        <taxon>Craniata</taxon>
        <taxon>Vertebrata</taxon>
        <taxon>Euteleostomi</taxon>
        <taxon>Actinopterygii</taxon>
        <taxon>Neopterygii</taxon>
        <taxon>Teleostei</taxon>
        <taxon>Neoteleostei</taxon>
        <taxon>Acanthomorphata</taxon>
        <taxon>Ovalentaria</taxon>
        <taxon>Atherinomorphae</taxon>
        <taxon>Beloniformes</taxon>
        <taxon>Adrianichthyidae</taxon>
        <taxon>Oryziinae</taxon>
        <taxon>Oryzias</taxon>
    </lineage>
</organism>
<dbReference type="GO" id="GO:0005886">
    <property type="term" value="C:plasma membrane"/>
    <property type="evidence" value="ECO:0000318"/>
    <property type="project" value="GO_Central"/>
</dbReference>
<dbReference type="GeneTree" id="ENSGT00940000171594"/>
<accession>A0A3B3HY82</accession>
<dbReference type="Bgee" id="ENSORLG00000025289">
    <property type="expression patterns" value="Expressed in intestine and 6 other cell types or tissues"/>
</dbReference>
<dbReference type="PROSITE" id="PS50835">
    <property type="entry name" value="IG_LIKE"/>
    <property type="match status" value="1"/>
</dbReference>
<evidence type="ECO:0000256" key="1">
    <source>
        <dbReference type="SAM" id="MobiDB-lite"/>
    </source>
</evidence>
<dbReference type="Gene3D" id="2.60.40.10">
    <property type="entry name" value="Immunoglobulins"/>
    <property type="match status" value="1"/>
</dbReference>
<dbReference type="InParanoid" id="A0A3B3HY82"/>
<dbReference type="InterPro" id="IPR036179">
    <property type="entry name" value="Ig-like_dom_sf"/>
</dbReference>
<reference evidence="3 4" key="1">
    <citation type="journal article" date="2007" name="Nature">
        <title>The medaka draft genome and insights into vertebrate genome evolution.</title>
        <authorList>
            <person name="Kasahara M."/>
            <person name="Naruse K."/>
            <person name="Sasaki S."/>
            <person name="Nakatani Y."/>
            <person name="Qu W."/>
            <person name="Ahsan B."/>
            <person name="Yamada T."/>
            <person name="Nagayasu Y."/>
            <person name="Doi K."/>
            <person name="Kasai Y."/>
            <person name="Jindo T."/>
            <person name="Kobayashi D."/>
            <person name="Shimada A."/>
            <person name="Toyoda A."/>
            <person name="Kuroki Y."/>
            <person name="Fujiyama A."/>
            <person name="Sasaki T."/>
            <person name="Shimizu A."/>
            <person name="Asakawa S."/>
            <person name="Shimizu N."/>
            <person name="Hashimoto S."/>
            <person name="Yang J."/>
            <person name="Lee Y."/>
            <person name="Matsushima K."/>
            <person name="Sugano S."/>
            <person name="Sakaizumi M."/>
            <person name="Narita T."/>
            <person name="Ohishi K."/>
            <person name="Haga S."/>
            <person name="Ohta F."/>
            <person name="Nomoto H."/>
            <person name="Nogata K."/>
            <person name="Morishita T."/>
            <person name="Endo T."/>
            <person name="Shin-I T."/>
            <person name="Takeda H."/>
            <person name="Morishita S."/>
            <person name="Kohara Y."/>
        </authorList>
    </citation>
    <scope>NUCLEOTIDE SEQUENCE [LARGE SCALE GENOMIC DNA]</scope>
    <source>
        <strain evidence="3 4">Hd-rR</strain>
    </source>
</reference>
<evidence type="ECO:0000313" key="3">
    <source>
        <dbReference type="Ensembl" id="ENSORLP00000036680.1"/>
    </source>
</evidence>
<dbReference type="InterPro" id="IPR007110">
    <property type="entry name" value="Ig-like_dom"/>
</dbReference>
<dbReference type="InterPro" id="IPR039257">
    <property type="entry name" value="BTLA"/>
</dbReference>
<dbReference type="GO" id="GO:0002768">
    <property type="term" value="P:immune response-regulating cell surface receptor signaling pathway"/>
    <property type="evidence" value="ECO:0000318"/>
    <property type="project" value="GO_Central"/>
</dbReference>
<dbReference type="InterPro" id="IPR013783">
    <property type="entry name" value="Ig-like_fold"/>
</dbReference>